<protein>
    <submittedName>
        <fullName evidence="2">Glutathione S-transferase</fullName>
    </submittedName>
</protein>
<sequence>MSAEVTLYTHPRSRGRMVRWMLEEIGQPYKTEWVAYGPQMKSPEFLSINPVGKIPAIRHGSTVVTETPAILAYLADAFPDAGLAPPLNDRGAYYRWLFFVSGPMEAAVVNNVCGFSVPDDKRAMMGYGNMAVMHDAIEAAIKAGPYIAGSTFTAADLYLASHLSFEMNMCGVEKRPAFKDYVARMTDRDAFRRATAIDNTAIEKPTA</sequence>
<reference evidence="2 3" key="1">
    <citation type="submission" date="2016-09" db="EMBL/GenBank/DDBJ databases">
        <title>Rhizobium oryziradicis sp. nov., isolated from the root of rice.</title>
        <authorList>
            <person name="Zhao J."/>
            <person name="Zhang X."/>
        </authorList>
    </citation>
    <scope>NUCLEOTIDE SEQUENCE [LARGE SCALE GENOMIC DNA]</scope>
    <source>
        <strain evidence="2 3">N19</strain>
    </source>
</reference>
<dbReference type="InterPro" id="IPR036282">
    <property type="entry name" value="Glutathione-S-Trfase_C_sf"/>
</dbReference>
<dbReference type="SFLD" id="SFLDG00358">
    <property type="entry name" value="Main_(cytGST)"/>
    <property type="match status" value="1"/>
</dbReference>
<dbReference type="SUPFAM" id="SSF52833">
    <property type="entry name" value="Thioredoxin-like"/>
    <property type="match status" value="1"/>
</dbReference>
<evidence type="ECO:0000313" key="3">
    <source>
        <dbReference type="Proteomes" id="UP000186894"/>
    </source>
</evidence>
<comment type="caution">
    <text evidence="2">The sequence shown here is derived from an EMBL/GenBank/DDBJ whole genome shotgun (WGS) entry which is preliminary data.</text>
</comment>
<dbReference type="GO" id="GO:0016740">
    <property type="term" value="F:transferase activity"/>
    <property type="evidence" value="ECO:0007669"/>
    <property type="project" value="UniProtKB-KW"/>
</dbReference>
<dbReference type="Gene3D" id="3.40.30.10">
    <property type="entry name" value="Glutaredoxin"/>
    <property type="match status" value="1"/>
</dbReference>
<dbReference type="SUPFAM" id="SSF47616">
    <property type="entry name" value="GST C-terminal domain-like"/>
    <property type="match status" value="1"/>
</dbReference>
<proteinExistence type="predicted"/>
<keyword evidence="2" id="KW-0808">Transferase</keyword>
<dbReference type="RefSeq" id="WP_075640678.1">
    <property type="nucleotide sequence ID" value="NZ_MKIM01000028.1"/>
</dbReference>
<dbReference type="Proteomes" id="UP000186894">
    <property type="component" value="Unassembled WGS sequence"/>
</dbReference>
<gene>
    <name evidence="2" type="ORF">BJF95_20940</name>
</gene>
<dbReference type="CDD" id="cd03046">
    <property type="entry name" value="GST_N_GTT1_like"/>
    <property type="match status" value="1"/>
</dbReference>
<dbReference type="InterPro" id="IPR036249">
    <property type="entry name" value="Thioredoxin-like_sf"/>
</dbReference>
<dbReference type="SFLD" id="SFLDS00019">
    <property type="entry name" value="Glutathione_Transferase_(cytos"/>
    <property type="match status" value="1"/>
</dbReference>
<dbReference type="OrthoDB" id="5740960at2"/>
<feature type="domain" description="GST N-terminal" evidence="1">
    <location>
        <begin position="2"/>
        <end position="82"/>
    </location>
</feature>
<dbReference type="PANTHER" id="PTHR44051">
    <property type="entry name" value="GLUTATHIONE S-TRANSFERASE-RELATED"/>
    <property type="match status" value="1"/>
</dbReference>
<accession>A0A1Q8ZNK7</accession>
<dbReference type="PANTHER" id="PTHR44051:SF21">
    <property type="entry name" value="GLUTATHIONE S-TRANSFERASE FAMILY PROTEIN"/>
    <property type="match status" value="1"/>
</dbReference>
<dbReference type="Gene3D" id="1.20.1050.10">
    <property type="match status" value="1"/>
</dbReference>
<dbReference type="PROSITE" id="PS50404">
    <property type="entry name" value="GST_NTER"/>
    <property type="match status" value="1"/>
</dbReference>
<dbReference type="SFLD" id="SFLDG01150">
    <property type="entry name" value="Main.1:_Beta-like"/>
    <property type="match status" value="1"/>
</dbReference>
<dbReference type="AlphaFoldDB" id="A0A1Q8ZNK7"/>
<evidence type="ECO:0000313" key="2">
    <source>
        <dbReference type="EMBL" id="OLP43356.1"/>
    </source>
</evidence>
<organism evidence="2 3">
    <name type="scientific">Rhizobium oryziradicis</name>
    <dbReference type="NCBI Taxonomy" id="1867956"/>
    <lineage>
        <taxon>Bacteria</taxon>
        <taxon>Pseudomonadati</taxon>
        <taxon>Pseudomonadota</taxon>
        <taxon>Alphaproteobacteria</taxon>
        <taxon>Hyphomicrobiales</taxon>
        <taxon>Rhizobiaceae</taxon>
        <taxon>Rhizobium/Agrobacterium group</taxon>
        <taxon>Rhizobium</taxon>
    </lineage>
</organism>
<dbReference type="EMBL" id="MKIM01000028">
    <property type="protein sequence ID" value="OLP43356.1"/>
    <property type="molecule type" value="Genomic_DNA"/>
</dbReference>
<name>A0A1Q8ZNK7_9HYPH</name>
<keyword evidence="3" id="KW-1185">Reference proteome</keyword>
<dbReference type="Pfam" id="PF13409">
    <property type="entry name" value="GST_N_2"/>
    <property type="match status" value="1"/>
</dbReference>
<dbReference type="InterPro" id="IPR040079">
    <property type="entry name" value="Glutathione_S-Trfase"/>
</dbReference>
<evidence type="ECO:0000259" key="1">
    <source>
        <dbReference type="PROSITE" id="PS50404"/>
    </source>
</evidence>
<dbReference type="STRING" id="1867956.BJF95_20940"/>
<dbReference type="CDD" id="cd03207">
    <property type="entry name" value="GST_C_8"/>
    <property type="match status" value="1"/>
</dbReference>
<dbReference type="InterPro" id="IPR004045">
    <property type="entry name" value="Glutathione_S-Trfase_N"/>
</dbReference>